<evidence type="ECO:0000313" key="1">
    <source>
        <dbReference type="EMBL" id="RAX38502.1"/>
    </source>
</evidence>
<accession>A0A329Y979</accession>
<dbReference type="OrthoDB" id="8084653at2"/>
<organism evidence="1 2">
    <name type="scientific">Rhizobium tropici</name>
    <dbReference type="NCBI Taxonomy" id="398"/>
    <lineage>
        <taxon>Bacteria</taxon>
        <taxon>Pseudomonadati</taxon>
        <taxon>Pseudomonadota</taxon>
        <taxon>Alphaproteobacteria</taxon>
        <taxon>Hyphomicrobiales</taxon>
        <taxon>Rhizobiaceae</taxon>
        <taxon>Rhizobium/Agrobacterium group</taxon>
        <taxon>Rhizobium</taxon>
    </lineage>
</organism>
<dbReference type="AlphaFoldDB" id="A0A329Y979"/>
<dbReference type="Proteomes" id="UP000251205">
    <property type="component" value="Unassembled WGS sequence"/>
</dbReference>
<dbReference type="Gene3D" id="6.10.250.730">
    <property type="match status" value="1"/>
</dbReference>
<dbReference type="Pfam" id="PF06169">
    <property type="entry name" value="DUF982"/>
    <property type="match status" value="1"/>
</dbReference>
<dbReference type="EMBL" id="QMKK01000054">
    <property type="protein sequence ID" value="RAX38502.1"/>
    <property type="molecule type" value="Genomic_DNA"/>
</dbReference>
<proteinExistence type="predicted"/>
<gene>
    <name evidence="1" type="ORF">DQ393_28330</name>
</gene>
<dbReference type="InterPro" id="IPR010385">
    <property type="entry name" value="DUF982"/>
</dbReference>
<protein>
    <submittedName>
        <fullName evidence="1">DUF982 domain-containing protein</fullName>
    </submittedName>
</protein>
<comment type="caution">
    <text evidence="1">The sequence shown here is derived from an EMBL/GenBank/DDBJ whole genome shotgun (WGS) entry which is preliminary data.</text>
</comment>
<sequence>MTLLSKLVMKRRYAGIERTAVQDRQDFSGENSGNLRNLAFEPIEISLDDDGEVQIVDSVTRAVEFLTTQWPVRYGEAFEDALHICIDGIAGRASPQQVRSAFIAAAKAAGILVNSE</sequence>
<reference evidence="1 2" key="1">
    <citation type="submission" date="2018-06" db="EMBL/GenBank/DDBJ databases">
        <title>Whole Genome Sequence of an efficient microsymbiont, Rhizobium tropici.</title>
        <authorList>
            <person name="Srinivasan R."/>
            <person name="Singh H.V."/>
            <person name="Srivastava R."/>
            <person name="Kumari B."/>
            <person name="Radhakrishna A."/>
        </authorList>
    </citation>
    <scope>NUCLEOTIDE SEQUENCE [LARGE SCALE GENOMIC DNA]</scope>
    <source>
        <strain evidence="1 2">IGFRI Rhizo-19</strain>
    </source>
</reference>
<evidence type="ECO:0000313" key="2">
    <source>
        <dbReference type="Proteomes" id="UP000251205"/>
    </source>
</evidence>
<name>A0A329Y979_RHITR</name>